<protein>
    <submittedName>
        <fullName evidence="2">DUF6268 family outer membrane beta-barrel protein</fullName>
    </submittedName>
</protein>
<organism evidence="2 3">
    <name type="scientific">Lutimonas vermicola</name>
    <dbReference type="NCBI Taxonomy" id="414288"/>
    <lineage>
        <taxon>Bacteria</taxon>
        <taxon>Pseudomonadati</taxon>
        <taxon>Bacteroidota</taxon>
        <taxon>Flavobacteriia</taxon>
        <taxon>Flavobacteriales</taxon>
        <taxon>Flavobacteriaceae</taxon>
        <taxon>Lutimonas</taxon>
    </lineage>
</organism>
<dbReference type="InterPro" id="IPR046235">
    <property type="entry name" value="DUF6268"/>
</dbReference>
<name>A0ABU9L1S2_9FLAO</name>
<keyword evidence="3" id="KW-1185">Reference proteome</keyword>
<dbReference type="Pfam" id="PF19783">
    <property type="entry name" value="DUF6268"/>
    <property type="match status" value="1"/>
</dbReference>
<dbReference type="RefSeq" id="WP_342160453.1">
    <property type="nucleotide sequence ID" value="NZ_JBCDNA010000002.1"/>
</dbReference>
<dbReference type="Proteomes" id="UP001474120">
    <property type="component" value="Unassembled WGS sequence"/>
</dbReference>
<accession>A0ABU9L1S2</accession>
<evidence type="ECO:0000313" key="3">
    <source>
        <dbReference type="Proteomes" id="UP001474120"/>
    </source>
</evidence>
<evidence type="ECO:0000313" key="2">
    <source>
        <dbReference type="EMBL" id="MEL4456339.1"/>
    </source>
</evidence>
<sequence length="306" mass="35631">MKYFFFGIAICLTSFSLRSQERIDILTLSGRYGFPQAYDSVYKSKAREYGAMAALVAPVRINEKSIWYNSLNYFYFHVGNNEDVASELANPLDLHGIILRTGWYKKFSKDRAFQLFLAPRFMSDFKNIDSDHFQMGALFIYEKKFRQGLKMGFGLMYNQEFFGPNLVPLVNLDWQISERWSVVGLFPIYGKLKYKVNERFTTGLSHFGLVTTYRLGDPDYQGDYMERKSIDETLFARYQLKGNLYLEGRFGYALGRSYAQYESDQKVDFTLPLIGFGDNRIQKNVSFHDGMIASIRFVYSVPIEKK</sequence>
<evidence type="ECO:0000259" key="1">
    <source>
        <dbReference type="Pfam" id="PF19783"/>
    </source>
</evidence>
<dbReference type="EMBL" id="JBCDNA010000002">
    <property type="protein sequence ID" value="MEL4456339.1"/>
    <property type="molecule type" value="Genomic_DNA"/>
</dbReference>
<gene>
    <name evidence="2" type="ORF">AABB81_10560</name>
</gene>
<comment type="caution">
    <text evidence="2">The sequence shown here is derived from an EMBL/GenBank/DDBJ whole genome shotgun (WGS) entry which is preliminary data.</text>
</comment>
<proteinExistence type="predicted"/>
<feature type="domain" description="DUF6268" evidence="1">
    <location>
        <begin position="45"/>
        <end position="263"/>
    </location>
</feature>
<reference evidence="2 3" key="1">
    <citation type="submission" date="2024-04" db="EMBL/GenBank/DDBJ databases">
        <title>whole genome sequencing of Lutimonas vermicola strain IMCC1616.</title>
        <authorList>
            <person name="Bae S.S."/>
        </authorList>
    </citation>
    <scope>NUCLEOTIDE SEQUENCE [LARGE SCALE GENOMIC DNA]</scope>
    <source>
        <strain evidence="2 3">IMCC1616</strain>
    </source>
</reference>